<feature type="chain" id="PRO_5035295342" description="G-protein coupled receptors family 1 profile domain-containing protein" evidence="6">
    <location>
        <begin position="20"/>
        <end position="352"/>
    </location>
</feature>
<evidence type="ECO:0000313" key="8">
    <source>
        <dbReference type="EMBL" id="CAG9530127.1"/>
    </source>
</evidence>
<keyword evidence="4 5" id="KW-0472">Membrane</keyword>
<evidence type="ECO:0000256" key="1">
    <source>
        <dbReference type="ARBA" id="ARBA00004370"/>
    </source>
</evidence>
<protein>
    <recommendedName>
        <fullName evidence="7">G-protein coupled receptors family 1 profile domain-containing protein</fullName>
    </recommendedName>
</protein>
<dbReference type="GO" id="GO:0016020">
    <property type="term" value="C:membrane"/>
    <property type="evidence" value="ECO:0007669"/>
    <property type="project" value="UniProtKB-SubCell"/>
</dbReference>
<name>A0A8J2LLL9_9BILA</name>
<accession>A0A8J2LLL9</accession>
<dbReference type="EMBL" id="CAKAEH010000174">
    <property type="protein sequence ID" value="CAG9530127.1"/>
    <property type="molecule type" value="Genomic_DNA"/>
</dbReference>
<evidence type="ECO:0000256" key="5">
    <source>
        <dbReference type="SAM" id="Phobius"/>
    </source>
</evidence>
<keyword evidence="6" id="KW-0732">Signal</keyword>
<evidence type="ECO:0000313" key="9">
    <source>
        <dbReference type="Proteomes" id="UP000746747"/>
    </source>
</evidence>
<dbReference type="PANTHER" id="PTHR22718">
    <property type="entry name" value="SERPENTINE RECEPTOR, CLASS X"/>
    <property type="match status" value="1"/>
</dbReference>
<sequence>MNRSYCIIVLFLILPPLNCHNGNMTDIFDIRDDYNMSKKYVATILFSLMLLYGIVGNILLTTVFCSRNSMYSRPFIFIAIQIIICSFLNFVTQIIIVIPEIVKKKISYSYKPTLIQRIFASIDTASFFGILHFTFLLTVNRFVVICSPKYNGIFESIKLYFLLICVWFSVLGFSVTEFNYCIKSFNVPILQWSLNCTNNISENGEVFKKIRYVWTLALPVAMFAIYIAIFRNIRQKRKNSLVLCKASGYKTKIAGKYERLMLIQSAIVCGAFEIEIICFYFLFKFAVKLAGKKVEIPVNIFINCYVIFNGALLPTVNLFFVKKFRSSVKRTVVELSSKITSKKRLSTNIIAM</sequence>
<dbReference type="SUPFAM" id="SSF81321">
    <property type="entry name" value="Family A G protein-coupled receptor-like"/>
    <property type="match status" value="1"/>
</dbReference>
<dbReference type="InterPro" id="IPR005047">
    <property type="entry name" value="7TM_GPCR_serpentine_rcpt_Srxa"/>
</dbReference>
<feature type="transmembrane region" description="Helical" evidence="5">
    <location>
        <begin position="298"/>
        <end position="320"/>
    </location>
</feature>
<dbReference type="Pfam" id="PF03383">
    <property type="entry name" value="Serpentine_r_xa"/>
    <property type="match status" value="1"/>
</dbReference>
<dbReference type="PRINTS" id="PR00237">
    <property type="entry name" value="GPCRRHODOPSN"/>
</dbReference>
<keyword evidence="9" id="KW-1185">Reference proteome</keyword>
<dbReference type="OrthoDB" id="5868068at2759"/>
<feature type="transmembrane region" description="Helical" evidence="5">
    <location>
        <begin position="118"/>
        <end position="139"/>
    </location>
</feature>
<feature type="transmembrane region" description="Helical" evidence="5">
    <location>
        <begin position="159"/>
        <end position="176"/>
    </location>
</feature>
<dbReference type="PANTHER" id="PTHR22718:SF25">
    <property type="entry name" value="G-PROTEIN COUPLED RECEPTORS FAMILY 1 PROFILE DOMAIN-CONTAINING PROTEIN"/>
    <property type="match status" value="1"/>
</dbReference>
<feature type="transmembrane region" description="Helical" evidence="5">
    <location>
        <begin position="260"/>
        <end position="283"/>
    </location>
</feature>
<gene>
    <name evidence="8" type="ORF">CJOHNSTONI_LOCUS651</name>
</gene>
<dbReference type="InterPro" id="IPR000276">
    <property type="entry name" value="GPCR_Rhodpsn"/>
</dbReference>
<dbReference type="Gene3D" id="1.20.1070.10">
    <property type="entry name" value="Rhodopsin 7-helix transmembrane proteins"/>
    <property type="match status" value="1"/>
</dbReference>
<feature type="transmembrane region" description="Helical" evidence="5">
    <location>
        <begin position="43"/>
        <end position="63"/>
    </location>
</feature>
<organism evidence="8 9">
    <name type="scientific">Cercopithifilaria johnstoni</name>
    <dbReference type="NCBI Taxonomy" id="2874296"/>
    <lineage>
        <taxon>Eukaryota</taxon>
        <taxon>Metazoa</taxon>
        <taxon>Ecdysozoa</taxon>
        <taxon>Nematoda</taxon>
        <taxon>Chromadorea</taxon>
        <taxon>Rhabditida</taxon>
        <taxon>Spirurina</taxon>
        <taxon>Spiruromorpha</taxon>
        <taxon>Filarioidea</taxon>
        <taxon>Onchocercidae</taxon>
        <taxon>Cercopithifilaria</taxon>
    </lineage>
</organism>
<dbReference type="GO" id="GO:0004930">
    <property type="term" value="F:G protein-coupled receptor activity"/>
    <property type="evidence" value="ECO:0007669"/>
    <property type="project" value="InterPro"/>
</dbReference>
<dbReference type="Proteomes" id="UP000746747">
    <property type="component" value="Unassembled WGS sequence"/>
</dbReference>
<feature type="transmembrane region" description="Helical" evidence="5">
    <location>
        <begin position="212"/>
        <end position="230"/>
    </location>
</feature>
<evidence type="ECO:0000256" key="2">
    <source>
        <dbReference type="ARBA" id="ARBA00022692"/>
    </source>
</evidence>
<evidence type="ECO:0000259" key="7">
    <source>
        <dbReference type="PROSITE" id="PS50262"/>
    </source>
</evidence>
<evidence type="ECO:0000256" key="6">
    <source>
        <dbReference type="SAM" id="SignalP"/>
    </source>
</evidence>
<evidence type="ECO:0000256" key="3">
    <source>
        <dbReference type="ARBA" id="ARBA00022989"/>
    </source>
</evidence>
<proteinExistence type="predicted"/>
<dbReference type="InterPro" id="IPR017452">
    <property type="entry name" value="GPCR_Rhodpsn_7TM"/>
</dbReference>
<keyword evidence="3 5" id="KW-1133">Transmembrane helix</keyword>
<feature type="transmembrane region" description="Helical" evidence="5">
    <location>
        <begin position="75"/>
        <end position="98"/>
    </location>
</feature>
<feature type="signal peptide" evidence="6">
    <location>
        <begin position="1"/>
        <end position="19"/>
    </location>
</feature>
<comment type="subcellular location">
    <subcellularLocation>
        <location evidence="1">Membrane</location>
    </subcellularLocation>
</comment>
<dbReference type="AlphaFoldDB" id="A0A8J2LLL9"/>
<comment type="caution">
    <text evidence="8">The sequence shown here is derived from an EMBL/GenBank/DDBJ whole genome shotgun (WGS) entry which is preliminary data.</text>
</comment>
<feature type="domain" description="G-protein coupled receptors family 1 profile" evidence="7">
    <location>
        <begin position="56"/>
        <end position="352"/>
    </location>
</feature>
<evidence type="ECO:0000256" key="4">
    <source>
        <dbReference type="ARBA" id="ARBA00023136"/>
    </source>
</evidence>
<dbReference type="PROSITE" id="PS50262">
    <property type="entry name" value="G_PROTEIN_RECEP_F1_2"/>
    <property type="match status" value="1"/>
</dbReference>
<reference evidence="8" key="1">
    <citation type="submission" date="2021-09" db="EMBL/GenBank/DDBJ databases">
        <authorList>
            <consortium name="Pathogen Informatics"/>
        </authorList>
    </citation>
    <scope>NUCLEOTIDE SEQUENCE</scope>
</reference>
<keyword evidence="2 5" id="KW-0812">Transmembrane</keyword>